<feature type="signal peptide" evidence="7">
    <location>
        <begin position="1"/>
        <end position="25"/>
    </location>
</feature>
<proteinExistence type="inferred from homology"/>
<dbReference type="PANTHER" id="PTHR38102">
    <property type="entry name" value="PERIPLASMIC CHAPERONE SPY"/>
    <property type="match status" value="1"/>
</dbReference>
<dbReference type="Gene3D" id="1.20.120.1490">
    <property type="match status" value="2"/>
</dbReference>
<evidence type="ECO:0000256" key="3">
    <source>
        <dbReference type="ARBA" id="ARBA00022729"/>
    </source>
</evidence>
<name>A0A4R1F0N8_9GAMM</name>
<comment type="similarity">
    <text evidence="2">Belongs to the CpxP/Spy family.</text>
</comment>
<comment type="subcellular location">
    <subcellularLocation>
        <location evidence="1">Periplasm</location>
    </subcellularLocation>
</comment>
<dbReference type="GO" id="GO:0051082">
    <property type="term" value="F:unfolded protein binding"/>
    <property type="evidence" value="ECO:0007669"/>
    <property type="project" value="TreeGrafter"/>
</dbReference>
<accession>A0A4R1F0N8</accession>
<dbReference type="AlphaFoldDB" id="A0A4R1F0N8"/>
<evidence type="ECO:0000256" key="4">
    <source>
        <dbReference type="ARBA" id="ARBA00022764"/>
    </source>
</evidence>
<keyword evidence="5" id="KW-0175">Coiled coil</keyword>
<comment type="caution">
    <text evidence="8">The sequence shown here is derived from an EMBL/GenBank/DDBJ whole genome shotgun (WGS) entry which is preliminary data.</text>
</comment>
<feature type="chain" id="PRO_5020518993" description="Spy/CpxP family protein refolding chaperone" evidence="7">
    <location>
        <begin position="26"/>
        <end position="179"/>
    </location>
</feature>
<sequence>MKIKSAIIASTIATAVSLASLSAFADGDKEINTNHGDNKSESHKKGGHHKHHRGFKKVFAQLDLTDAQKTQLKDLRKQKRDGSLTRESFKSEMAGILTAEQNAKLEQIKAQRGEHKQGRKMKREQMKSLNLTAEQKTQLRDARKALKEEMRSQRKEAMTAKMKSILTAEQYAKFETFKK</sequence>
<keyword evidence="4" id="KW-0574">Periplasm</keyword>
<dbReference type="RefSeq" id="WP_131906036.1">
    <property type="nucleotide sequence ID" value="NZ_BAAAFU010000004.1"/>
</dbReference>
<dbReference type="PANTHER" id="PTHR38102:SF1">
    <property type="entry name" value="PERIPLASMIC CHAPERONE SPY"/>
    <property type="match status" value="1"/>
</dbReference>
<evidence type="ECO:0000256" key="7">
    <source>
        <dbReference type="SAM" id="SignalP"/>
    </source>
</evidence>
<dbReference type="Proteomes" id="UP000294887">
    <property type="component" value="Unassembled WGS sequence"/>
</dbReference>
<dbReference type="InterPro" id="IPR052211">
    <property type="entry name" value="Cpx_auxiliary_protein"/>
</dbReference>
<dbReference type="EMBL" id="SMFQ01000003">
    <property type="protein sequence ID" value="TCJ87786.1"/>
    <property type="molecule type" value="Genomic_DNA"/>
</dbReference>
<evidence type="ECO:0000256" key="5">
    <source>
        <dbReference type="SAM" id="Coils"/>
    </source>
</evidence>
<protein>
    <recommendedName>
        <fullName evidence="10">Spy/CpxP family protein refolding chaperone</fullName>
    </recommendedName>
</protein>
<evidence type="ECO:0008006" key="10">
    <source>
        <dbReference type="Google" id="ProtNLM"/>
    </source>
</evidence>
<dbReference type="InterPro" id="IPR012899">
    <property type="entry name" value="LTXXQ"/>
</dbReference>
<feature type="region of interest" description="Disordered" evidence="6">
    <location>
        <begin position="32"/>
        <end position="52"/>
    </location>
</feature>
<evidence type="ECO:0000256" key="2">
    <source>
        <dbReference type="ARBA" id="ARBA00008441"/>
    </source>
</evidence>
<feature type="compositionally biased region" description="Basic and acidic residues" evidence="6">
    <location>
        <begin position="32"/>
        <end position="44"/>
    </location>
</feature>
<dbReference type="OrthoDB" id="6105813at2"/>
<reference evidence="8 9" key="1">
    <citation type="submission" date="2019-03" db="EMBL/GenBank/DDBJ databases">
        <title>Genomic Encyclopedia of Type Strains, Phase IV (KMG-IV): sequencing the most valuable type-strain genomes for metagenomic binning, comparative biology and taxonomic classification.</title>
        <authorList>
            <person name="Goeker M."/>
        </authorList>
    </citation>
    <scope>NUCLEOTIDE SEQUENCE [LARGE SCALE GENOMIC DNA]</scope>
    <source>
        <strain evidence="8 9">DSM 24830</strain>
    </source>
</reference>
<organism evidence="8 9">
    <name type="scientific">Cocleimonas flava</name>
    <dbReference type="NCBI Taxonomy" id="634765"/>
    <lineage>
        <taxon>Bacteria</taxon>
        <taxon>Pseudomonadati</taxon>
        <taxon>Pseudomonadota</taxon>
        <taxon>Gammaproteobacteria</taxon>
        <taxon>Thiotrichales</taxon>
        <taxon>Thiotrichaceae</taxon>
        <taxon>Cocleimonas</taxon>
    </lineage>
</organism>
<evidence type="ECO:0000313" key="9">
    <source>
        <dbReference type="Proteomes" id="UP000294887"/>
    </source>
</evidence>
<keyword evidence="3 7" id="KW-0732">Signal</keyword>
<dbReference type="GO" id="GO:0030288">
    <property type="term" value="C:outer membrane-bounded periplasmic space"/>
    <property type="evidence" value="ECO:0007669"/>
    <property type="project" value="TreeGrafter"/>
</dbReference>
<gene>
    <name evidence="8" type="ORF">EV695_2301</name>
</gene>
<dbReference type="Pfam" id="PF07813">
    <property type="entry name" value="LTXXQ"/>
    <property type="match status" value="1"/>
</dbReference>
<keyword evidence="9" id="KW-1185">Reference proteome</keyword>
<evidence type="ECO:0000256" key="6">
    <source>
        <dbReference type="SAM" id="MobiDB-lite"/>
    </source>
</evidence>
<feature type="coiled-coil region" evidence="5">
    <location>
        <begin position="129"/>
        <end position="163"/>
    </location>
</feature>
<evidence type="ECO:0000256" key="1">
    <source>
        <dbReference type="ARBA" id="ARBA00004418"/>
    </source>
</evidence>
<evidence type="ECO:0000313" key="8">
    <source>
        <dbReference type="EMBL" id="TCJ87786.1"/>
    </source>
</evidence>